<reference evidence="2 3" key="1">
    <citation type="journal article" date="2020" name="Int. J. Med. Microbiol.">
        <title>Discovery of Paenibacillus larvae ERIC V: Phenotypic and genomic comparison to genotypes ERIC I-IV reveal different inventories of virulence factors which correlate with epidemiological prevalences of American Foulbrood.</title>
        <authorList>
            <person name="Beims H."/>
            <person name="Bunk B."/>
            <person name="Erler S."/>
            <person name="Mohr K.I."/>
            <person name="Sproer C."/>
            <person name="Pradella S."/>
            <person name="Gunther G."/>
            <person name="Rohde M."/>
            <person name="von der Ohe W."/>
            <person name="Steinert M."/>
        </authorList>
    </citation>
    <scope>NUCLEOTIDE SEQUENCE [LARGE SCALE GENOMIC DNA]</scope>
    <source>
        <strain evidence="2">Eric_V</strain>
    </source>
</reference>
<proteinExistence type="predicted"/>
<dbReference type="Proteomes" id="UP000464330">
    <property type="component" value="Chromosome"/>
</dbReference>
<evidence type="ECO:0000256" key="1">
    <source>
        <dbReference type="SAM" id="MobiDB-lite"/>
    </source>
</evidence>
<gene>
    <name evidence="2" type="ORF">ERICV_03752</name>
</gene>
<dbReference type="InterPro" id="IPR014756">
    <property type="entry name" value="Ig_E-set"/>
</dbReference>
<dbReference type="EMBL" id="CP019717">
    <property type="protein sequence ID" value="QHZ52849.1"/>
    <property type="molecule type" value="Genomic_DNA"/>
</dbReference>
<evidence type="ECO:0000313" key="2">
    <source>
        <dbReference type="EMBL" id="QHZ52849.1"/>
    </source>
</evidence>
<dbReference type="Gene3D" id="2.60.40.10">
    <property type="entry name" value="Immunoglobulins"/>
    <property type="match status" value="1"/>
</dbReference>
<sequence precursor="true">MCKVMKKKRLAYFRLGIIFILLASLYGGQVFAEASGKPGTPVLSQDKYEGQNSYTITMNMWWGQNGTTWKLYENGQLVHEVSLTDNSPKPKPLPKRSAGKPRANMYTQRN</sequence>
<dbReference type="AlphaFoldDB" id="A0A6C0QVP7"/>
<dbReference type="SUPFAM" id="SSF81296">
    <property type="entry name" value="E set domains"/>
    <property type="match status" value="1"/>
</dbReference>
<name>A0A6C0QVP7_9BACL</name>
<dbReference type="InterPro" id="IPR013783">
    <property type="entry name" value="Ig-like_fold"/>
</dbReference>
<accession>A0A6C0QVP7</accession>
<feature type="region of interest" description="Disordered" evidence="1">
    <location>
        <begin position="82"/>
        <end position="110"/>
    </location>
</feature>
<organism evidence="2 3">
    <name type="scientific">Paenibacillus larvae subsp. larvae</name>
    <dbReference type="NCBI Taxonomy" id="147375"/>
    <lineage>
        <taxon>Bacteria</taxon>
        <taxon>Bacillati</taxon>
        <taxon>Bacillota</taxon>
        <taxon>Bacilli</taxon>
        <taxon>Bacillales</taxon>
        <taxon>Paenibacillaceae</taxon>
        <taxon>Paenibacillus</taxon>
    </lineage>
</organism>
<evidence type="ECO:0000313" key="3">
    <source>
        <dbReference type="Proteomes" id="UP000464330"/>
    </source>
</evidence>
<protein>
    <submittedName>
        <fullName evidence="2">Uncharacterized protein</fullName>
    </submittedName>
</protein>